<name>A0A1H7J7B3_HALLR</name>
<protein>
    <submittedName>
        <fullName evidence="3">HEAT repeat-containing protein</fullName>
    </submittedName>
</protein>
<keyword evidence="2" id="KW-0812">Transmembrane</keyword>
<dbReference type="EMBL" id="FOAD01000001">
    <property type="protein sequence ID" value="SEK70683.1"/>
    <property type="molecule type" value="Genomic_DNA"/>
</dbReference>
<dbReference type="Gene3D" id="1.25.10.10">
    <property type="entry name" value="Leucine-rich Repeat Variant"/>
    <property type="match status" value="1"/>
</dbReference>
<dbReference type="AlphaFoldDB" id="A0A1H7J7B3"/>
<dbReference type="SUPFAM" id="SSF48371">
    <property type="entry name" value="ARM repeat"/>
    <property type="match status" value="1"/>
</dbReference>
<dbReference type="Proteomes" id="UP000183894">
    <property type="component" value="Unassembled WGS sequence"/>
</dbReference>
<evidence type="ECO:0000256" key="2">
    <source>
        <dbReference type="SAM" id="Phobius"/>
    </source>
</evidence>
<reference evidence="3 4" key="1">
    <citation type="submission" date="2016-10" db="EMBL/GenBank/DDBJ databases">
        <authorList>
            <person name="de Groot N.N."/>
        </authorList>
    </citation>
    <scope>NUCLEOTIDE SEQUENCE [LARGE SCALE GENOMIC DNA]</scope>
    <source>
        <strain evidence="3 4">CDM_5</strain>
    </source>
</reference>
<organism evidence="3 4">
    <name type="scientific">Haloferax larsenii</name>
    <dbReference type="NCBI Taxonomy" id="302484"/>
    <lineage>
        <taxon>Archaea</taxon>
        <taxon>Methanobacteriati</taxon>
        <taxon>Methanobacteriota</taxon>
        <taxon>Stenosarchaea group</taxon>
        <taxon>Halobacteria</taxon>
        <taxon>Halobacteriales</taxon>
        <taxon>Haloferacaceae</taxon>
        <taxon>Haloferax</taxon>
    </lineage>
</organism>
<feature type="transmembrane region" description="Helical" evidence="2">
    <location>
        <begin position="139"/>
        <end position="159"/>
    </location>
</feature>
<feature type="region of interest" description="Disordered" evidence="1">
    <location>
        <begin position="340"/>
        <end position="362"/>
    </location>
</feature>
<feature type="transmembrane region" description="Helical" evidence="2">
    <location>
        <begin position="115"/>
        <end position="133"/>
    </location>
</feature>
<evidence type="ECO:0000256" key="1">
    <source>
        <dbReference type="SAM" id="MobiDB-lite"/>
    </source>
</evidence>
<dbReference type="InterPro" id="IPR016024">
    <property type="entry name" value="ARM-type_fold"/>
</dbReference>
<keyword evidence="2" id="KW-1133">Transmembrane helix</keyword>
<evidence type="ECO:0000313" key="4">
    <source>
        <dbReference type="Proteomes" id="UP000183894"/>
    </source>
</evidence>
<dbReference type="Pfam" id="PF13646">
    <property type="entry name" value="HEAT_2"/>
    <property type="match status" value="1"/>
</dbReference>
<accession>A0A1H7J7B3</accession>
<evidence type="ECO:0000313" key="3">
    <source>
        <dbReference type="EMBL" id="SEK70683.1"/>
    </source>
</evidence>
<feature type="transmembrane region" description="Helical" evidence="2">
    <location>
        <begin position="30"/>
        <end position="50"/>
    </location>
</feature>
<sequence length="362" mass="40302">MGRASGCVGYDRDTIRRPRPRVSRSSTTQFVLITDLILASGISGYVLYGLTEDPFDMIGKIKKLSGLVVGFQRDQWFALRRYRPNGNSVLWLPNIVIFRSKRNSKGNPKKMAKSLLLTMLSFYAALILLFASLELPTGINLLSFLASPLLAILLLVGVVKGQRDYKEFRRVQRLQQNPSAEKAAEAINHLDTRQSITRHFALQAILPVCSGTPGKLVKHLTTDISTVANLLTDRLKDDNREIQRSAATAVKWFTRDYGQVFGPHARLMSEMLKQPDSKIQAELAISLGNIGASSDNPQDFAKALTPAVKDEDPDVRQAAALGLRNLRCDRTVRMLRHLTNDSSPEVRQQAQESLQALTAKPH</sequence>
<keyword evidence="2" id="KW-0472">Membrane</keyword>
<proteinExistence type="predicted"/>
<dbReference type="InterPro" id="IPR011989">
    <property type="entry name" value="ARM-like"/>
</dbReference>
<feature type="compositionally biased region" description="Polar residues" evidence="1">
    <location>
        <begin position="340"/>
        <end position="356"/>
    </location>
</feature>
<gene>
    <name evidence="3" type="ORF">SAMN04488691_1011125</name>
</gene>